<gene>
    <name evidence="3" type="ORF">KZJ38_13115</name>
</gene>
<name>A0ABX8UGE9_9BURK</name>
<accession>A0ABX8UGE9</accession>
<evidence type="ECO:0000313" key="3">
    <source>
        <dbReference type="EMBL" id="QYD67312.1"/>
    </source>
</evidence>
<feature type="compositionally biased region" description="Basic and acidic residues" evidence="2">
    <location>
        <begin position="256"/>
        <end position="271"/>
    </location>
</feature>
<dbReference type="Gene3D" id="1.20.5.4090">
    <property type="match status" value="1"/>
</dbReference>
<protein>
    <submittedName>
        <fullName evidence="3">Uncharacterized protein</fullName>
    </submittedName>
</protein>
<feature type="compositionally biased region" description="Polar residues" evidence="2">
    <location>
        <begin position="244"/>
        <end position="255"/>
    </location>
</feature>
<reference evidence="3 4" key="1">
    <citation type="submission" date="2021-07" db="EMBL/GenBank/DDBJ databases">
        <title>Paraburkholderia edwinii protects Aspergillus sp. from phenazines by acting as a toxin sponge.</title>
        <authorList>
            <person name="Dahlstrom K.M."/>
            <person name="Newman D.K."/>
        </authorList>
    </citation>
    <scope>NUCLEOTIDE SEQUENCE [LARGE SCALE GENOMIC DNA]</scope>
    <source>
        <strain evidence="3 4">Pe01</strain>
    </source>
</reference>
<sequence length="392" mass="43443">MLTIHFGDVHGTTYREPAGNTGKSGSPNGVPDRPGQQRPGSTASPETAPGAAAPASKPRSPGNAGHRIGNDVRSMSTTQSTGSTHAQGAVLPDRYIAHPNGDLRSDTENPGILIDERGRRYMQSNGNLYGITRGKDQGEANGTWRLIVHDEPVKPGIPVKQNADGRWTLQSDVGLQGGHRSAADKANLQASVQATRSALQSNRSNNAVKLQELDRANADVNDARRQKAELERKKDRITHDLNDARSQAQEYQLKSEQSRRDTEDAQKRYDRAQSSANTDLPFGVGELWNTGQRLHSVFEDASTVDTFRFHQQQNEDEHRKWTAKALDYQRGLTEVENDHRRVADSIAQTETRISNLHSQVRALEHEHRSLDRELADLERELAGIEREHPGLH</sequence>
<organism evidence="3 4">
    <name type="scientific">Paraburkholderia edwinii</name>
    <dbReference type="NCBI Taxonomy" id="2861782"/>
    <lineage>
        <taxon>Bacteria</taxon>
        <taxon>Pseudomonadati</taxon>
        <taxon>Pseudomonadota</taxon>
        <taxon>Betaproteobacteria</taxon>
        <taxon>Burkholderiales</taxon>
        <taxon>Burkholderiaceae</taxon>
        <taxon>Paraburkholderia</taxon>
    </lineage>
</organism>
<evidence type="ECO:0000313" key="4">
    <source>
        <dbReference type="Proteomes" id="UP000826462"/>
    </source>
</evidence>
<proteinExistence type="predicted"/>
<feature type="compositionally biased region" description="Polar residues" evidence="2">
    <location>
        <begin position="73"/>
        <end position="86"/>
    </location>
</feature>
<dbReference type="Proteomes" id="UP000826462">
    <property type="component" value="Chromosome 1"/>
</dbReference>
<feature type="region of interest" description="Disordered" evidence="2">
    <location>
        <begin position="1"/>
        <end position="110"/>
    </location>
</feature>
<feature type="region of interest" description="Disordered" evidence="2">
    <location>
        <begin position="242"/>
        <end position="280"/>
    </location>
</feature>
<dbReference type="EMBL" id="CP080095">
    <property type="protein sequence ID" value="QYD67312.1"/>
    <property type="molecule type" value="Genomic_DNA"/>
</dbReference>
<evidence type="ECO:0000256" key="2">
    <source>
        <dbReference type="SAM" id="MobiDB-lite"/>
    </source>
</evidence>
<keyword evidence="1" id="KW-0175">Coiled coil</keyword>
<keyword evidence="4" id="KW-1185">Reference proteome</keyword>
<evidence type="ECO:0000256" key="1">
    <source>
        <dbReference type="SAM" id="Coils"/>
    </source>
</evidence>
<dbReference type="RefSeq" id="WP_219796305.1">
    <property type="nucleotide sequence ID" value="NZ_CP080095.1"/>
</dbReference>
<feature type="coiled-coil region" evidence="1">
    <location>
        <begin position="346"/>
        <end position="387"/>
    </location>
</feature>